<evidence type="ECO:0000256" key="1">
    <source>
        <dbReference type="ARBA" id="ARBA00004651"/>
    </source>
</evidence>
<comment type="similarity">
    <text evidence="2 7">Belongs to the MgtC/SapB family.</text>
</comment>
<evidence type="ECO:0000256" key="7">
    <source>
        <dbReference type="RuleBase" id="RU365041"/>
    </source>
</evidence>
<reference evidence="10" key="1">
    <citation type="submission" date="2017-08" db="EMBL/GenBank/DDBJ databases">
        <authorList>
            <person name="Varghese N."/>
            <person name="Submissions S."/>
        </authorList>
    </citation>
    <scope>NUCLEOTIDE SEQUENCE [LARGE SCALE GENOMIC DNA]</scope>
    <source>
        <strain evidence="10">JA234</strain>
    </source>
</reference>
<dbReference type="Proteomes" id="UP000219467">
    <property type="component" value="Unassembled WGS sequence"/>
</dbReference>
<sequence>MPVRPMNDIFQSFLAQDIAAPMLSSLVTGLLIGLDREVRGKPAGLRTHALVCFAATILTLAAARQGEWTANFMPGTQLVSDPSRMAHGILTGIGFLGAGVIFREGASVHGLTTAASLWIASALGIVYGVGMYWLAVAGTAATLIVLVVMRIIFALLPVRSEIRLRVIVAGSSGFGAAELREILRREGLRIRAVSRSHSRPNDRLELGASAYCRSEAGADRLAEALLRTEAVLAFSIIPAEDPAGQMLHTGIGHRHL</sequence>
<dbReference type="AlphaFoldDB" id="A0A285CKT1"/>
<gene>
    <name evidence="9" type="ORF">SAMN05878503_101273</name>
</gene>
<proteinExistence type="inferred from homology"/>
<feature type="transmembrane region" description="Helical" evidence="7">
    <location>
        <begin position="12"/>
        <end position="33"/>
    </location>
</feature>
<comment type="subcellular location">
    <subcellularLocation>
        <location evidence="7">Cell inner membrane</location>
        <topology evidence="7">Multi-pass membrane protein</topology>
    </subcellularLocation>
    <subcellularLocation>
        <location evidence="1">Cell membrane</location>
        <topology evidence="1">Multi-pass membrane protein</topology>
    </subcellularLocation>
</comment>
<accession>A0A285CKT1</accession>
<dbReference type="PANTHER" id="PTHR33778">
    <property type="entry name" value="PROTEIN MGTC"/>
    <property type="match status" value="1"/>
</dbReference>
<dbReference type="GO" id="GO:0005886">
    <property type="term" value="C:plasma membrane"/>
    <property type="evidence" value="ECO:0007669"/>
    <property type="project" value="UniProtKB-SubCell"/>
</dbReference>
<evidence type="ECO:0000259" key="8">
    <source>
        <dbReference type="Pfam" id="PF02308"/>
    </source>
</evidence>
<feature type="transmembrane region" description="Helical" evidence="7">
    <location>
        <begin position="140"/>
        <end position="158"/>
    </location>
</feature>
<feature type="domain" description="MgtC/SapB/SrpB/YhiD N-terminal" evidence="8">
    <location>
        <begin position="23"/>
        <end position="151"/>
    </location>
</feature>
<evidence type="ECO:0000256" key="5">
    <source>
        <dbReference type="ARBA" id="ARBA00022989"/>
    </source>
</evidence>
<keyword evidence="5 7" id="KW-1133">Transmembrane helix</keyword>
<evidence type="ECO:0000256" key="4">
    <source>
        <dbReference type="ARBA" id="ARBA00022692"/>
    </source>
</evidence>
<keyword evidence="4 7" id="KW-0812">Transmembrane</keyword>
<feature type="transmembrane region" description="Helical" evidence="7">
    <location>
        <begin position="114"/>
        <end position="134"/>
    </location>
</feature>
<dbReference type="InterPro" id="IPR049177">
    <property type="entry name" value="MgtC_SapB_SrpB_YhiD_N"/>
</dbReference>
<organism evidence="9 10">
    <name type="scientific">Cereibacter ovatus</name>
    <dbReference type="NCBI Taxonomy" id="439529"/>
    <lineage>
        <taxon>Bacteria</taxon>
        <taxon>Pseudomonadati</taxon>
        <taxon>Pseudomonadota</taxon>
        <taxon>Alphaproteobacteria</taxon>
        <taxon>Rhodobacterales</taxon>
        <taxon>Paracoccaceae</taxon>
        <taxon>Cereibacter</taxon>
    </lineage>
</organism>
<protein>
    <recommendedName>
        <fullName evidence="7">Protein MgtC</fullName>
    </recommendedName>
</protein>
<evidence type="ECO:0000313" key="9">
    <source>
        <dbReference type="EMBL" id="SNX67636.1"/>
    </source>
</evidence>
<keyword evidence="10" id="KW-1185">Reference proteome</keyword>
<keyword evidence="6 7" id="KW-0472">Membrane</keyword>
<evidence type="ECO:0000256" key="6">
    <source>
        <dbReference type="ARBA" id="ARBA00023136"/>
    </source>
</evidence>
<evidence type="ECO:0000256" key="2">
    <source>
        <dbReference type="ARBA" id="ARBA00009298"/>
    </source>
</evidence>
<dbReference type="EMBL" id="OAOQ01000001">
    <property type="protein sequence ID" value="SNX67636.1"/>
    <property type="molecule type" value="Genomic_DNA"/>
</dbReference>
<evidence type="ECO:0000313" key="10">
    <source>
        <dbReference type="Proteomes" id="UP000219467"/>
    </source>
</evidence>
<feature type="transmembrane region" description="Helical" evidence="7">
    <location>
        <begin position="45"/>
        <end position="64"/>
    </location>
</feature>
<name>A0A285CKT1_9RHOB</name>
<dbReference type="InterPro" id="IPR003416">
    <property type="entry name" value="MgtC/SapB/SrpB/YhiD_fam"/>
</dbReference>
<keyword evidence="7" id="KW-0997">Cell inner membrane</keyword>
<dbReference type="Pfam" id="PF02308">
    <property type="entry name" value="MgtC"/>
    <property type="match status" value="1"/>
</dbReference>
<evidence type="ECO:0000256" key="3">
    <source>
        <dbReference type="ARBA" id="ARBA00022475"/>
    </source>
</evidence>
<dbReference type="PRINTS" id="PR01837">
    <property type="entry name" value="MGTCSAPBPROT"/>
</dbReference>
<dbReference type="PANTHER" id="PTHR33778:SF1">
    <property type="entry name" value="MAGNESIUM TRANSPORTER YHID-RELATED"/>
    <property type="match status" value="1"/>
</dbReference>
<feature type="transmembrane region" description="Helical" evidence="7">
    <location>
        <begin position="84"/>
        <end position="102"/>
    </location>
</feature>
<keyword evidence="3" id="KW-1003">Cell membrane</keyword>